<protein>
    <submittedName>
        <fullName evidence="3">Uncharacterized protein</fullName>
    </submittedName>
</protein>
<accession>A0A8J1UYC8</accession>
<dbReference type="EMBL" id="CAIIXF020000012">
    <property type="protein sequence ID" value="CAH1800476.1"/>
    <property type="molecule type" value="Genomic_DNA"/>
</dbReference>
<proteinExistence type="predicted"/>
<evidence type="ECO:0000313" key="3">
    <source>
        <dbReference type="EMBL" id="CAH1800476.1"/>
    </source>
</evidence>
<gene>
    <name evidence="3" type="ORF">OFUS_LOCUS24355</name>
</gene>
<feature type="compositionally biased region" description="Pro residues" evidence="1">
    <location>
        <begin position="42"/>
        <end position="66"/>
    </location>
</feature>
<organism evidence="3 4">
    <name type="scientific">Owenia fusiformis</name>
    <name type="common">Polychaete worm</name>
    <dbReference type="NCBI Taxonomy" id="6347"/>
    <lineage>
        <taxon>Eukaryota</taxon>
        <taxon>Metazoa</taxon>
        <taxon>Spiralia</taxon>
        <taxon>Lophotrochozoa</taxon>
        <taxon>Annelida</taxon>
        <taxon>Polychaeta</taxon>
        <taxon>Sedentaria</taxon>
        <taxon>Canalipalpata</taxon>
        <taxon>Sabellida</taxon>
        <taxon>Oweniida</taxon>
        <taxon>Oweniidae</taxon>
        <taxon>Owenia</taxon>
    </lineage>
</organism>
<evidence type="ECO:0000256" key="2">
    <source>
        <dbReference type="SAM" id="Phobius"/>
    </source>
</evidence>
<keyword evidence="2" id="KW-1133">Transmembrane helix</keyword>
<sequence length="162" mass="17190">MSSGAGDGAPPSYEDVVKSTPNEYNPAYGAPGGQVPPTGQVPYPPPAGQVPYPPPAGQAPYPPPTGQAPYPQQPTSDAQRPYPVQPPPPPGYGVQPNYICGAQPVNYGNNVYSGQPGVVTIQNTQGQVQTQPMGNYRKKVCIIVFTFVIIMVICMISFLTMW</sequence>
<evidence type="ECO:0000313" key="4">
    <source>
        <dbReference type="Proteomes" id="UP000749559"/>
    </source>
</evidence>
<dbReference type="Proteomes" id="UP000749559">
    <property type="component" value="Unassembled WGS sequence"/>
</dbReference>
<dbReference type="EMBL" id="CAIIXF020000012">
    <property type="protein sequence ID" value="CAH1800475.1"/>
    <property type="molecule type" value="Genomic_DNA"/>
</dbReference>
<feature type="transmembrane region" description="Helical" evidence="2">
    <location>
        <begin position="140"/>
        <end position="161"/>
    </location>
</feature>
<reference evidence="3" key="1">
    <citation type="submission" date="2022-03" db="EMBL/GenBank/DDBJ databases">
        <authorList>
            <person name="Martin C."/>
        </authorList>
    </citation>
    <scope>NUCLEOTIDE SEQUENCE</scope>
</reference>
<evidence type="ECO:0000256" key="1">
    <source>
        <dbReference type="SAM" id="MobiDB-lite"/>
    </source>
</evidence>
<name>A0A8J1UYC8_OWEFU</name>
<feature type="region of interest" description="Disordered" evidence="1">
    <location>
        <begin position="1"/>
        <end position="95"/>
    </location>
</feature>
<keyword evidence="2" id="KW-0472">Membrane</keyword>
<keyword evidence="4" id="KW-1185">Reference proteome</keyword>
<comment type="caution">
    <text evidence="3">The sequence shown here is derived from an EMBL/GenBank/DDBJ whole genome shotgun (WGS) entry which is preliminary data.</text>
</comment>
<dbReference type="AlphaFoldDB" id="A0A8J1UYC8"/>
<keyword evidence="2" id="KW-0812">Transmembrane</keyword>